<dbReference type="EMBL" id="KQ976445">
    <property type="protein sequence ID" value="KYM86048.1"/>
    <property type="molecule type" value="Genomic_DNA"/>
</dbReference>
<proteinExistence type="predicted"/>
<organism evidence="1 2">
    <name type="scientific">Atta colombica</name>
    <dbReference type="NCBI Taxonomy" id="520822"/>
    <lineage>
        <taxon>Eukaryota</taxon>
        <taxon>Metazoa</taxon>
        <taxon>Ecdysozoa</taxon>
        <taxon>Arthropoda</taxon>
        <taxon>Hexapoda</taxon>
        <taxon>Insecta</taxon>
        <taxon>Pterygota</taxon>
        <taxon>Neoptera</taxon>
        <taxon>Endopterygota</taxon>
        <taxon>Hymenoptera</taxon>
        <taxon>Apocrita</taxon>
        <taxon>Aculeata</taxon>
        <taxon>Formicoidea</taxon>
        <taxon>Formicidae</taxon>
        <taxon>Myrmicinae</taxon>
        <taxon>Atta</taxon>
    </lineage>
</organism>
<accession>A0A151I5G7</accession>
<keyword evidence="2" id="KW-1185">Reference proteome</keyword>
<dbReference type="AlphaFoldDB" id="A0A151I5G7"/>
<reference evidence="1 2" key="1">
    <citation type="submission" date="2015-09" db="EMBL/GenBank/DDBJ databases">
        <title>Atta colombica WGS genome.</title>
        <authorList>
            <person name="Nygaard S."/>
            <person name="Hu H."/>
            <person name="Boomsma J."/>
            <person name="Zhang G."/>
        </authorList>
    </citation>
    <scope>NUCLEOTIDE SEQUENCE [LARGE SCALE GENOMIC DNA]</scope>
    <source>
        <strain evidence="1">Treedump-2</strain>
        <tissue evidence="1">Whole body</tissue>
    </source>
</reference>
<name>A0A151I5G7_9HYME</name>
<dbReference type="Proteomes" id="UP000078540">
    <property type="component" value="Unassembled WGS sequence"/>
</dbReference>
<evidence type="ECO:0000313" key="2">
    <source>
        <dbReference type="Proteomes" id="UP000078540"/>
    </source>
</evidence>
<protein>
    <submittedName>
        <fullName evidence="1">Uncharacterized protein</fullName>
    </submittedName>
</protein>
<evidence type="ECO:0000313" key="1">
    <source>
        <dbReference type="EMBL" id="KYM86048.1"/>
    </source>
</evidence>
<gene>
    <name evidence="1" type="ORF">ALC53_04241</name>
</gene>
<sequence length="240" mass="26411">MRHIATIALSVPETGEECDDFYKYEETKLARAFIRSIVPEYIRAESLPEVVMLRFVSKSGIPWRVQSASAMNLKIILLATLVGLAWSAPAPAPRPLTLVSELKTPASTAKLTPLVAPIAPIATPVIAPISRLAYAAPVLSQVSPYTYYSAPIAEIPSSYSIEQHGPVAVDLSKARVEVCVSSSQLVSSSIIIFYQRRKRRRITIHDTKFPVLRKAAENPCYVMTQCVVCERKSTSLRSPL</sequence>